<dbReference type="GO" id="GO:0030288">
    <property type="term" value="C:outer membrane-bounded periplasmic space"/>
    <property type="evidence" value="ECO:0007669"/>
    <property type="project" value="TreeGrafter"/>
</dbReference>
<organism evidence="2 3">
    <name type="scientific">Flavobacterium hydrophilum</name>
    <dbReference type="NCBI Taxonomy" id="2211445"/>
    <lineage>
        <taxon>Bacteria</taxon>
        <taxon>Pseudomonadati</taxon>
        <taxon>Bacteroidota</taxon>
        <taxon>Flavobacteriia</taxon>
        <taxon>Flavobacteriales</taxon>
        <taxon>Flavobacteriaceae</taxon>
        <taxon>Flavobacterium</taxon>
    </lineage>
</organism>
<gene>
    <name evidence="2" type="ORF">DMB68_17795</name>
</gene>
<dbReference type="AlphaFoldDB" id="A0A2V4BZE1"/>
<keyword evidence="3" id="KW-1185">Reference proteome</keyword>
<dbReference type="RefSeq" id="WP_110347970.1">
    <property type="nucleotide sequence ID" value="NZ_QJHL01000004.1"/>
</dbReference>
<feature type="domain" description="Tail specific protease" evidence="1">
    <location>
        <begin position="93"/>
        <end position="291"/>
    </location>
</feature>
<dbReference type="Proteomes" id="UP000247681">
    <property type="component" value="Unassembled WGS sequence"/>
</dbReference>
<dbReference type="GO" id="GO:0006508">
    <property type="term" value="P:proteolysis"/>
    <property type="evidence" value="ECO:0007669"/>
    <property type="project" value="InterPro"/>
</dbReference>
<reference evidence="2 3" key="1">
    <citation type="submission" date="2018-05" db="EMBL/GenBank/DDBJ databases">
        <title>Flavobacterium sp. strain IMCC34758, incomplete genome.</title>
        <authorList>
            <person name="Joung Y."/>
        </authorList>
    </citation>
    <scope>NUCLEOTIDE SEQUENCE [LARGE SCALE GENOMIC DNA]</scope>
    <source>
        <strain evidence="2 3">IMCC34758</strain>
    </source>
</reference>
<dbReference type="InterPro" id="IPR029045">
    <property type="entry name" value="ClpP/crotonase-like_dom_sf"/>
</dbReference>
<dbReference type="GO" id="GO:0008236">
    <property type="term" value="F:serine-type peptidase activity"/>
    <property type="evidence" value="ECO:0007669"/>
    <property type="project" value="InterPro"/>
</dbReference>
<comment type="caution">
    <text evidence="2">The sequence shown here is derived from an EMBL/GenBank/DDBJ whole genome shotgun (WGS) entry which is preliminary data.</text>
</comment>
<evidence type="ECO:0000313" key="3">
    <source>
        <dbReference type="Proteomes" id="UP000247681"/>
    </source>
</evidence>
<dbReference type="CDD" id="cd06567">
    <property type="entry name" value="Peptidase_S41"/>
    <property type="match status" value="1"/>
</dbReference>
<proteinExistence type="predicted"/>
<dbReference type="GO" id="GO:0004175">
    <property type="term" value="F:endopeptidase activity"/>
    <property type="evidence" value="ECO:0007669"/>
    <property type="project" value="TreeGrafter"/>
</dbReference>
<dbReference type="EMBL" id="QJHL01000004">
    <property type="protein sequence ID" value="PXY44275.1"/>
    <property type="molecule type" value="Genomic_DNA"/>
</dbReference>
<sequence length="306" mass="34875">MKYIFTLFFVIILGTNCYSQNKDREELKKVSKEILTYIKAYSIVADSINWKEFRRDILTKITKLDDVDSNKIIFSSILDKLRQYGDFHSSYYDKSNFKKIVSNDTTLNYPSSKIIDDSIGYIFLPAHLSMNEKDNFIYADTLRKQIQLLDEKYSIKGWIVDLRGNGGGNMWPMLAGLNPITEDGTVGYFVSKGKRIKWQSTSKNNYKCKNLHNKIAILIDSLTGSSGEMAAISLLGRENSKSFGTKTSGYTTANQNFKLSNGAMLFLATAYCEDRTKKKYIGKITPDVEVSDNTKTITKSKEWLLE</sequence>
<dbReference type="Pfam" id="PF03572">
    <property type="entry name" value="Peptidase_S41"/>
    <property type="match status" value="1"/>
</dbReference>
<dbReference type="SMART" id="SM00245">
    <property type="entry name" value="TSPc"/>
    <property type="match status" value="1"/>
</dbReference>
<dbReference type="OrthoDB" id="7314861at2"/>
<dbReference type="GO" id="GO:0007165">
    <property type="term" value="P:signal transduction"/>
    <property type="evidence" value="ECO:0007669"/>
    <property type="project" value="TreeGrafter"/>
</dbReference>
<dbReference type="SUPFAM" id="SSF52096">
    <property type="entry name" value="ClpP/crotonase"/>
    <property type="match status" value="1"/>
</dbReference>
<accession>A0A2V4BZE1</accession>
<protein>
    <recommendedName>
        <fullName evidence="1">Tail specific protease domain-containing protein</fullName>
    </recommendedName>
</protein>
<dbReference type="PANTHER" id="PTHR32060">
    <property type="entry name" value="TAIL-SPECIFIC PROTEASE"/>
    <property type="match status" value="1"/>
</dbReference>
<evidence type="ECO:0000259" key="1">
    <source>
        <dbReference type="SMART" id="SM00245"/>
    </source>
</evidence>
<dbReference type="Gene3D" id="3.90.226.10">
    <property type="entry name" value="2-enoyl-CoA Hydratase, Chain A, domain 1"/>
    <property type="match status" value="1"/>
</dbReference>
<dbReference type="InterPro" id="IPR005151">
    <property type="entry name" value="Tail-specific_protease"/>
</dbReference>
<dbReference type="PANTHER" id="PTHR32060:SF30">
    <property type="entry name" value="CARBOXY-TERMINAL PROCESSING PROTEASE CTPA"/>
    <property type="match status" value="1"/>
</dbReference>
<evidence type="ECO:0000313" key="2">
    <source>
        <dbReference type="EMBL" id="PXY44275.1"/>
    </source>
</evidence>
<name>A0A2V4BZE1_9FLAO</name>